<proteinExistence type="predicted"/>
<dbReference type="InterPro" id="IPR003718">
    <property type="entry name" value="OsmC/Ohr_fam"/>
</dbReference>
<evidence type="ECO:0000313" key="2">
    <source>
        <dbReference type="EMBL" id="SNV13717.1"/>
    </source>
</evidence>
<sequence>MRAEVKAVLGNEKYYTEVVAGRNTLYVDEPVAKGGADKAFNPLEVLASSLASCTAVTLRMYAENKGWDVGEIKVEVIVDKTDTHPASVFYKEVSFGNTSLSEEQKTRLLKVAEACPIHKILANPIELYTKIV</sequence>
<reference evidence="1 3" key="1">
    <citation type="submission" date="2016-02" db="EMBL/GenBank/DDBJ databases">
        <authorList>
            <person name="Holder M.E."/>
            <person name="Ajami N.J."/>
            <person name="Petrosino J.F."/>
        </authorList>
    </citation>
    <scope>NUCLEOTIDE SEQUENCE [LARGE SCALE GENOMIC DNA]</scope>
    <source>
        <strain evidence="1 3">CCUG 32990</strain>
    </source>
</reference>
<dbReference type="RefSeq" id="WP_066431600.1">
    <property type="nucleotide sequence ID" value="NZ_CP014227.1"/>
</dbReference>
<dbReference type="Pfam" id="PF02566">
    <property type="entry name" value="OsmC"/>
    <property type="match status" value="1"/>
</dbReference>
<gene>
    <name evidence="1" type="ORF">AXF12_11835</name>
    <name evidence="2" type="ORF">SAMEA44541418_01775</name>
</gene>
<dbReference type="Proteomes" id="UP000215539">
    <property type="component" value="Chromosome 1"/>
</dbReference>
<dbReference type="Gene3D" id="3.30.300.20">
    <property type="match status" value="1"/>
</dbReference>
<dbReference type="PANTHER" id="PTHR39624:SF2">
    <property type="entry name" value="OSMC-LIKE PROTEIN"/>
    <property type="match status" value="1"/>
</dbReference>
<dbReference type="InterPro" id="IPR015946">
    <property type="entry name" value="KH_dom-like_a/b"/>
</dbReference>
<dbReference type="EMBL" id="LT906449">
    <property type="protein sequence ID" value="SNV13717.1"/>
    <property type="molecule type" value="Genomic_DNA"/>
</dbReference>
<dbReference type="EMBL" id="CP014227">
    <property type="protein sequence ID" value="AMD86135.1"/>
    <property type="molecule type" value="Genomic_DNA"/>
</dbReference>
<dbReference type="SUPFAM" id="SSF82784">
    <property type="entry name" value="OsmC-like"/>
    <property type="match status" value="1"/>
</dbReference>
<keyword evidence="3" id="KW-1185">Reference proteome</keyword>
<evidence type="ECO:0000313" key="3">
    <source>
        <dbReference type="Proteomes" id="UP000065822"/>
    </source>
</evidence>
<dbReference type="AlphaFoldDB" id="A0AAX2GZD8"/>
<dbReference type="Proteomes" id="UP000065822">
    <property type="component" value="Chromosome"/>
</dbReference>
<dbReference type="PANTHER" id="PTHR39624">
    <property type="entry name" value="PROTEIN INVOLVED IN RIMO-MEDIATED BETA-METHYLTHIOLATION OF RIBOSOMAL PROTEIN S12 YCAO"/>
    <property type="match status" value="1"/>
</dbReference>
<organism evidence="2 4">
    <name type="scientific">Capnocytophaga haemolytica</name>
    <dbReference type="NCBI Taxonomy" id="45243"/>
    <lineage>
        <taxon>Bacteria</taxon>
        <taxon>Pseudomonadati</taxon>
        <taxon>Bacteroidota</taxon>
        <taxon>Flavobacteriia</taxon>
        <taxon>Flavobacteriales</taxon>
        <taxon>Flavobacteriaceae</taxon>
        <taxon>Capnocytophaga</taxon>
    </lineage>
</organism>
<protein>
    <submittedName>
        <fullName evidence="2">OsmC-like protein</fullName>
    </submittedName>
    <submittedName>
        <fullName evidence="1">Osmotically inducible protein OsmC</fullName>
    </submittedName>
</protein>
<accession>A0AAX2GZD8</accession>
<dbReference type="KEGG" id="chg:AXF12_11835"/>
<evidence type="ECO:0000313" key="1">
    <source>
        <dbReference type="EMBL" id="AMD86135.1"/>
    </source>
</evidence>
<evidence type="ECO:0000313" key="4">
    <source>
        <dbReference type="Proteomes" id="UP000215539"/>
    </source>
</evidence>
<reference evidence="2 4" key="2">
    <citation type="submission" date="2017-06" db="EMBL/GenBank/DDBJ databases">
        <authorList>
            <consortium name="Pathogen Informatics"/>
        </authorList>
    </citation>
    <scope>NUCLEOTIDE SEQUENCE [LARGE SCALE GENOMIC DNA]</scope>
    <source>
        <strain evidence="2 4">NCTC12947</strain>
    </source>
</reference>
<dbReference type="InterPro" id="IPR036102">
    <property type="entry name" value="OsmC/Ohrsf"/>
</dbReference>
<name>A0AAX2GZD8_9FLAO</name>